<organism evidence="1 2">
    <name type="scientific">Lentinula aff. lateritia</name>
    <dbReference type="NCBI Taxonomy" id="2804960"/>
    <lineage>
        <taxon>Eukaryota</taxon>
        <taxon>Fungi</taxon>
        <taxon>Dikarya</taxon>
        <taxon>Basidiomycota</taxon>
        <taxon>Agaricomycotina</taxon>
        <taxon>Agaricomycetes</taxon>
        <taxon>Agaricomycetidae</taxon>
        <taxon>Agaricales</taxon>
        <taxon>Marasmiineae</taxon>
        <taxon>Omphalotaceae</taxon>
        <taxon>Lentinula</taxon>
    </lineage>
</organism>
<sequence length="788" mass="88205">MTAPHTSTSADALGGPPSSLNRRDSDVDEIVSRLHVTSSTIPCGQPWLLRVCRVQPAFEWRMLYDRVEQSTNSTSALLELNPLDDQDQRELDRQELREFRQRQPLVPVPSTSVPHTSQLAGSPSLLPPAPVTKKRKRPAKVDPGFTPKRRRPKRAVDRSSPIAPPVPQVEGEAGYRRVVLVLRPPHVPDSEIPTLPGVGHLVPEDSSHRSVVEQSRSQGYAEIPHRVPQAGSFEQFVPPSEVEDFSRGRIKTPPVQQRSREPMRPYPRSQASSALRVENDRLKAEVEELRTLLAQSRGQVSTLTSLLRDTSSSLDLRSQELEASRRLLEEVARVRVEYQRVLSQFQAIEAELPEPASEDLVTRFHIAHSEVDAYREVAKRQKQEIGELRKQVDDASSRSFDAYAELDSANARALHQRDRLEELEEMVCSYRDRAHVAEGLIRQYPEDEGLYEVELPSLSEVQRKLDASEVLVRRLATFAHRLYRADPANLLHYHNRYVGGLLEAITILLYRGLHHTPDHFSSVVDFILGYLSQARFTHGELHLRSTSSLLYYYSNAADRVEGLYQEMLTHSRFPSHDAFLTAAQHAGYVDARPGSLEPPLHRRFFSFDHPIPIMPSPTSDHLPAVPAMDSIMVSWERLIANYIRDMIDTPGPHYFFPTSADFTVVGGGSSPLEGSVLAEEGDKNAPREVVGVTGEAGANVATPAEEDDRDPPVGGSETPAMARTPLFLLASRSPSSPLLPLSVPVVPHIIDLTMIDDDGEDLYESREEFEARMRGYVAVKNERSSPAL</sequence>
<evidence type="ECO:0000313" key="2">
    <source>
        <dbReference type="Proteomes" id="UP001163835"/>
    </source>
</evidence>
<keyword evidence="2" id="KW-1185">Reference proteome</keyword>
<comment type="caution">
    <text evidence="1">The sequence shown here is derived from an EMBL/GenBank/DDBJ whole genome shotgun (WGS) entry which is preliminary data.</text>
</comment>
<name>A0ACC1TI92_9AGAR</name>
<proteinExistence type="predicted"/>
<gene>
    <name evidence="1" type="ORF">F5876DRAFT_83076</name>
</gene>
<dbReference type="EMBL" id="MU795974">
    <property type="protein sequence ID" value="KAJ3804489.1"/>
    <property type="molecule type" value="Genomic_DNA"/>
</dbReference>
<dbReference type="Proteomes" id="UP001163835">
    <property type="component" value="Unassembled WGS sequence"/>
</dbReference>
<reference evidence="1" key="1">
    <citation type="submission" date="2022-09" db="EMBL/GenBank/DDBJ databases">
        <title>A Global Phylogenomic Analysis of the Shiitake Genus Lentinula.</title>
        <authorList>
            <consortium name="DOE Joint Genome Institute"/>
            <person name="Sierra-Patev S."/>
            <person name="Min B."/>
            <person name="Naranjo-Ortiz M."/>
            <person name="Looney B."/>
            <person name="Konkel Z."/>
            <person name="Slot J.C."/>
            <person name="Sakamoto Y."/>
            <person name="Steenwyk J.L."/>
            <person name="Rokas A."/>
            <person name="Carro J."/>
            <person name="Camarero S."/>
            <person name="Ferreira P."/>
            <person name="Molpeceres G."/>
            <person name="Ruiz-Duenas F.J."/>
            <person name="Serrano A."/>
            <person name="Henrissat B."/>
            <person name="Drula E."/>
            <person name="Hughes K.W."/>
            <person name="Mata J.L."/>
            <person name="Ishikawa N.K."/>
            <person name="Vargas-Isla R."/>
            <person name="Ushijima S."/>
            <person name="Smith C.A."/>
            <person name="Ahrendt S."/>
            <person name="Andreopoulos W."/>
            <person name="He G."/>
            <person name="Labutti K."/>
            <person name="Lipzen A."/>
            <person name="Ng V."/>
            <person name="Riley R."/>
            <person name="Sandor L."/>
            <person name="Barry K."/>
            <person name="Martinez A.T."/>
            <person name="Xiao Y."/>
            <person name="Gibbons J.G."/>
            <person name="Terashima K."/>
            <person name="Grigoriev I.V."/>
            <person name="Hibbett D.S."/>
        </authorList>
    </citation>
    <scope>NUCLEOTIDE SEQUENCE</scope>
    <source>
        <strain evidence="1">TMI1499</strain>
    </source>
</reference>
<evidence type="ECO:0000313" key="1">
    <source>
        <dbReference type="EMBL" id="KAJ3804489.1"/>
    </source>
</evidence>
<protein>
    <submittedName>
        <fullName evidence="1">Uncharacterized protein</fullName>
    </submittedName>
</protein>
<accession>A0ACC1TI92</accession>